<gene>
    <name evidence="2" type="ORF">HMPREF3226_02214</name>
</gene>
<accession>A0A133PXK9</accession>
<organism evidence="2 3">
    <name type="scientific">Prevotella corporis</name>
    <dbReference type="NCBI Taxonomy" id="28128"/>
    <lineage>
        <taxon>Bacteria</taxon>
        <taxon>Pseudomonadati</taxon>
        <taxon>Bacteroidota</taxon>
        <taxon>Bacteroidia</taxon>
        <taxon>Bacteroidales</taxon>
        <taxon>Prevotellaceae</taxon>
        <taxon>Prevotella</taxon>
    </lineage>
</organism>
<dbReference type="STRING" id="28128.HMPREF3226_02214"/>
<evidence type="ECO:0000256" key="1">
    <source>
        <dbReference type="SAM" id="Phobius"/>
    </source>
</evidence>
<evidence type="ECO:0000313" key="2">
    <source>
        <dbReference type="EMBL" id="KXA34749.1"/>
    </source>
</evidence>
<dbReference type="AlphaFoldDB" id="A0A133PXK9"/>
<feature type="transmembrane region" description="Helical" evidence="1">
    <location>
        <begin position="56"/>
        <end position="75"/>
    </location>
</feature>
<reference evidence="3" key="1">
    <citation type="submission" date="2016-01" db="EMBL/GenBank/DDBJ databases">
        <authorList>
            <person name="Mitreva M."/>
            <person name="Pepin K.H."/>
            <person name="Mihindukulasuriya K.A."/>
            <person name="Fulton R."/>
            <person name="Fronick C."/>
            <person name="O'Laughlin M."/>
            <person name="Miner T."/>
            <person name="Herter B."/>
            <person name="Rosa B.A."/>
            <person name="Cordes M."/>
            <person name="Tomlinson C."/>
            <person name="Wollam A."/>
            <person name="Palsikar V.B."/>
            <person name="Mardis E.R."/>
            <person name="Wilson R.K."/>
        </authorList>
    </citation>
    <scope>NUCLEOTIDE SEQUENCE [LARGE SCALE GENOMIC DNA]</scope>
    <source>
        <strain evidence="3">MJR7716</strain>
    </source>
</reference>
<keyword evidence="1" id="KW-0812">Transmembrane</keyword>
<comment type="caution">
    <text evidence="2">The sequence shown here is derived from an EMBL/GenBank/DDBJ whole genome shotgun (WGS) entry which is preliminary data.</text>
</comment>
<sequence length="83" mass="9180">MCHFGFQIKLSTNTKQRANPVLGTTDKYNFYKNKTIMMTATLTASTLISCGTVGNILGSVIGFAMVAQLIIIGMWRHHDPVME</sequence>
<protein>
    <submittedName>
        <fullName evidence="2">Uncharacterized protein</fullName>
    </submittedName>
</protein>
<evidence type="ECO:0000313" key="3">
    <source>
        <dbReference type="Proteomes" id="UP000070533"/>
    </source>
</evidence>
<proteinExistence type="predicted"/>
<keyword evidence="1" id="KW-0472">Membrane</keyword>
<keyword evidence="1" id="KW-1133">Transmembrane helix</keyword>
<keyword evidence="3" id="KW-1185">Reference proteome</keyword>
<dbReference type="Proteomes" id="UP000070533">
    <property type="component" value="Unassembled WGS sequence"/>
</dbReference>
<name>A0A133PXK9_9BACT</name>
<dbReference type="PATRIC" id="fig|28128.5.peg.2278"/>
<dbReference type="EMBL" id="LRQG01000197">
    <property type="protein sequence ID" value="KXA34749.1"/>
    <property type="molecule type" value="Genomic_DNA"/>
</dbReference>